<feature type="chain" id="PRO_5037456805" description="Carboxypeptidase-like protein" evidence="1">
    <location>
        <begin position="19"/>
        <end position="250"/>
    </location>
</feature>
<reference evidence="2" key="1">
    <citation type="submission" date="2020-09" db="EMBL/GenBank/DDBJ databases">
        <title>Novel species of Mucilaginibacter isolated from a glacier on the Tibetan Plateau.</title>
        <authorList>
            <person name="Liu Q."/>
            <person name="Xin Y.-H."/>
        </authorList>
    </citation>
    <scope>NUCLEOTIDE SEQUENCE</scope>
    <source>
        <strain evidence="2">ZB1P21</strain>
    </source>
</reference>
<dbReference type="AlphaFoldDB" id="A0A926NPK6"/>
<evidence type="ECO:0008006" key="4">
    <source>
        <dbReference type="Google" id="ProtNLM"/>
    </source>
</evidence>
<keyword evidence="3" id="KW-1185">Reference proteome</keyword>
<gene>
    <name evidence="2" type="ORF">IDJ76_10725</name>
</gene>
<evidence type="ECO:0000313" key="2">
    <source>
        <dbReference type="EMBL" id="MBD1393571.1"/>
    </source>
</evidence>
<dbReference type="Proteomes" id="UP000619078">
    <property type="component" value="Unassembled WGS sequence"/>
</dbReference>
<evidence type="ECO:0000313" key="3">
    <source>
        <dbReference type="Proteomes" id="UP000619078"/>
    </source>
</evidence>
<feature type="signal peptide" evidence="1">
    <location>
        <begin position="1"/>
        <end position="18"/>
    </location>
</feature>
<sequence>MKLWLSVFFWLITFSAFAQQKEVSGIVFDKESKVRIAKVNVYNVTKGSAVYNTFKGEFKIQASVGDMLIFSKPDHFSDTVKLKSFAPVAVYLRPQAIQLQQVTIRDTMLNPQRRYQQTKSDYNRIYGSISSSEFLTASPGVGAGIGIDALYNAFSRSGRNAAHLREVIDRDYKQNVIDYRFNKTYVASVTKLMEPQLTEFMLKYRPGYYQVTQFNEYEFIASIRTNLRRYLRNPHAFDLPVLPIMPLPSE</sequence>
<proteinExistence type="predicted"/>
<dbReference type="RefSeq" id="WP_191163315.1">
    <property type="nucleotide sequence ID" value="NZ_JACWMX010000004.1"/>
</dbReference>
<evidence type="ECO:0000256" key="1">
    <source>
        <dbReference type="SAM" id="SignalP"/>
    </source>
</evidence>
<dbReference type="InterPro" id="IPR008969">
    <property type="entry name" value="CarboxyPept-like_regulatory"/>
</dbReference>
<name>A0A926NPK6_9SPHI</name>
<accession>A0A926NPK6</accession>
<keyword evidence="1" id="KW-0732">Signal</keyword>
<comment type="caution">
    <text evidence="2">The sequence shown here is derived from an EMBL/GenBank/DDBJ whole genome shotgun (WGS) entry which is preliminary data.</text>
</comment>
<dbReference type="SUPFAM" id="SSF49464">
    <property type="entry name" value="Carboxypeptidase regulatory domain-like"/>
    <property type="match status" value="1"/>
</dbReference>
<protein>
    <recommendedName>
        <fullName evidence="4">Carboxypeptidase-like protein</fullName>
    </recommendedName>
</protein>
<dbReference type="EMBL" id="JACWMX010000004">
    <property type="protein sequence ID" value="MBD1393571.1"/>
    <property type="molecule type" value="Genomic_DNA"/>
</dbReference>
<organism evidence="2 3">
    <name type="scientific">Mucilaginibacter glaciei</name>
    <dbReference type="NCBI Taxonomy" id="2772109"/>
    <lineage>
        <taxon>Bacteria</taxon>
        <taxon>Pseudomonadati</taxon>
        <taxon>Bacteroidota</taxon>
        <taxon>Sphingobacteriia</taxon>
        <taxon>Sphingobacteriales</taxon>
        <taxon>Sphingobacteriaceae</taxon>
        <taxon>Mucilaginibacter</taxon>
    </lineage>
</organism>